<evidence type="ECO:0000256" key="1">
    <source>
        <dbReference type="ARBA" id="ARBA00023157"/>
    </source>
</evidence>
<dbReference type="InterPro" id="IPR039391">
    <property type="entry name" value="Phytocyanin-like"/>
</dbReference>
<keyword evidence="3" id="KW-0732">Signal</keyword>
<evidence type="ECO:0000313" key="5">
    <source>
        <dbReference type="Proteomes" id="UP000515123"/>
    </source>
</evidence>
<evidence type="ECO:0000259" key="4">
    <source>
        <dbReference type="PROSITE" id="PS51485"/>
    </source>
</evidence>
<keyword evidence="2" id="KW-0325">Glycoprotein</keyword>
<dbReference type="InterPro" id="IPR008972">
    <property type="entry name" value="Cupredoxin"/>
</dbReference>
<keyword evidence="5" id="KW-1185">Reference proteome</keyword>
<dbReference type="GO" id="GO:0005886">
    <property type="term" value="C:plasma membrane"/>
    <property type="evidence" value="ECO:0007669"/>
    <property type="project" value="TreeGrafter"/>
</dbReference>
<dbReference type="Gramene" id="Aco002207.1.mrna1">
    <property type="protein sequence ID" value="Aco002207.1.mrna1"/>
    <property type="gene ID" value="Aco002207.1.path1"/>
</dbReference>
<dbReference type="PANTHER" id="PTHR33021">
    <property type="entry name" value="BLUE COPPER PROTEIN"/>
    <property type="match status" value="1"/>
</dbReference>
<dbReference type="AlphaFoldDB" id="A0A6P5EZS9"/>
<reference evidence="5" key="1">
    <citation type="journal article" date="2015" name="Nat. Genet.">
        <title>The pineapple genome and the evolution of CAM photosynthesis.</title>
        <authorList>
            <person name="Ming R."/>
            <person name="VanBuren R."/>
            <person name="Wai C.M."/>
            <person name="Tang H."/>
            <person name="Schatz M.C."/>
            <person name="Bowers J.E."/>
            <person name="Lyons E."/>
            <person name="Wang M.L."/>
            <person name="Chen J."/>
            <person name="Biggers E."/>
            <person name="Zhang J."/>
            <person name="Huang L."/>
            <person name="Zhang L."/>
            <person name="Miao W."/>
            <person name="Zhang J."/>
            <person name="Ye Z."/>
            <person name="Miao C."/>
            <person name="Lin Z."/>
            <person name="Wang H."/>
            <person name="Zhou H."/>
            <person name="Yim W.C."/>
            <person name="Priest H.D."/>
            <person name="Zheng C."/>
            <person name="Woodhouse M."/>
            <person name="Edger P.P."/>
            <person name="Guyot R."/>
            <person name="Guo H.B."/>
            <person name="Guo H."/>
            <person name="Zheng G."/>
            <person name="Singh R."/>
            <person name="Sharma A."/>
            <person name="Min X."/>
            <person name="Zheng Y."/>
            <person name="Lee H."/>
            <person name="Gurtowski J."/>
            <person name="Sedlazeck F.J."/>
            <person name="Harkess A."/>
            <person name="McKain M.R."/>
            <person name="Liao Z."/>
            <person name="Fang J."/>
            <person name="Liu J."/>
            <person name="Zhang X."/>
            <person name="Zhang Q."/>
            <person name="Hu W."/>
            <person name="Qin Y."/>
            <person name="Wang K."/>
            <person name="Chen L.Y."/>
            <person name="Shirley N."/>
            <person name="Lin Y.R."/>
            <person name="Liu L.Y."/>
            <person name="Hernandez A.G."/>
            <person name="Wright C.L."/>
            <person name="Bulone V."/>
            <person name="Tuskan G.A."/>
            <person name="Heath K."/>
            <person name="Zee F."/>
            <person name="Moore P.H."/>
            <person name="Sunkar R."/>
            <person name="Leebens-Mack J.H."/>
            <person name="Mockler T."/>
            <person name="Bennetzen J.L."/>
            <person name="Freeling M."/>
            <person name="Sankoff D."/>
            <person name="Paterson A.H."/>
            <person name="Zhu X."/>
            <person name="Yang X."/>
            <person name="Smith J.A."/>
            <person name="Cushman J.C."/>
            <person name="Paull R.E."/>
            <person name="Yu Q."/>
        </authorList>
    </citation>
    <scope>NUCLEOTIDE SEQUENCE [LARGE SCALE GENOMIC DNA]</scope>
    <source>
        <strain evidence="5">cv. F153</strain>
    </source>
</reference>
<evidence type="ECO:0000256" key="3">
    <source>
        <dbReference type="SAM" id="SignalP"/>
    </source>
</evidence>
<dbReference type="Gene3D" id="2.60.40.420">
    <property type="entry name" value="Cupredoxins - blue copper proteins"/>
    <property type="match status" value="1"/>
</dbReference>
<dbReference type="GeneID" id="109709052"/>
<dbReference type="OrthoDB" id="2015260at2759"/>
<dbReference type="InterPro" id="IPR003245">
    <property type="entry name" value="Phytocyanin_dom"/>
</dbReference>
<organism evidence="5 6">
    <name type="scientific">Ananas comosus</name>
    <name type="common">Pineapple</name>
    <name type="synonym">Ananas ananas</name>
    <dbReference type="NCBI Taxonomy" id="4615"/>
    <lineage>
        <taxon>Eukaryota</taxon>
        <taxon>Viridiplantae</taxon>
        <taxon>Streptophyta</taxon>
        <taxon>Embryophyta</taxon>
        <taxon>Tracheophyta</taxon>
        <taxon>Spermatophyta</taxon>
        <taxon>Magnoliopsida</taxon>
        <taxon>Liliopsida</taxon>
        <taxon>Poales</taxon>
        <taxon>Bromeliaceae</taxon>
        <taxon>Bromelioideae</taxon>
        <taxon>Ananas</taxon>
    </lineage>
</organism>
<dbReference type="PROSITE" id="PS51485">
    <property type="entry name" value="PHYTOCYANIN"/>
    <property type="match status" value="1"/>
</dbReference>
<evidence type="ECO:0000313" key="6">
    <source>
        <dbReference type="RefSeq" id="XP_020086713.1"/>
    </source>
</evidence>
<dbReference type="PANTHER" id="PTHR33021:SF288">
    <property type="entry name" value="OS03G0648500 PROTEIN"/>
    <property type="match status" value="1"/>
</dbReference>
<dbReference type="FunFam" id="2.60.40.420:FF:000034">
    <property type="entry name" value="Cupredoxin superfamily protein"/>
    <property type="match status" value="1"/>
</dbReference>
<feature type="chain" id="PRO_5027744553" evidence="3">
    <location>
        <begin position="29"/>
        <end position="148"/>
    </location>
</feature>
<evidence type="ECO:0000256" key="2">
    <source>
        <dbReference type="ARBA" id="ARBA00023180"/>
    </source>
</evidence>
<dbReference type="SUPFAM" id="SSF49503">
    <property type="entry name" value="Cupredoxins"/>
    <property type="match status" value="1"/>
</dbReference>
<dbReference type="GO" id="GO:0009055">
    <property type="term" value="F:electron transfer activity"/>
    <property type="evidence" value="ECO:0007669"/>
    <property type="project" value="InterPro"/>
</dbReference>
<reference evidence="6" key="2">
    <citation type="submission" date="2025-08" db="UniProtKB">
        <authorList>
            <consortium name="RefSeq"/>
        </authorList>
    </citation>
    <scope>IDENTIFICATION</scope>
    <source>
        <tissue evidence="6">Leaf</tissue>
    </source>
</reference>
<proteinExistence type="predicted"/>
<keyword evidence="1" id="KW-1015">Disulfide bond</keyword>
<dbReference type="Proteomes" id="UP000515123">
    <property type="component" value="Linkage group 4"/>
</dbReference>
<dbReference type="Pfam" id="PF02298">
    <property type="entry name" value="Cu_bind_like"/>
    <property type="match status" value="1"/>
</dbReference>
<gene>
    <name evidence="6" type="primary">LOC109709052</name>
</gene>
<dbReference type="RefSeq" id="XP_020086713.1">
    <property type="nucleotide sequence ID" value="XM_020231124.1"/>
</dbReference>
<feature type="domain" description="Phytocyanin" evidence="4">
    <location>
        <begin position="29"/>
        <end position="130"/>
    </location>
</feature>
<name>A0A6P5EZS9_ANACO</name>
<sequence length="148" mass="16151">MTMAVTSVHTIQTAFLVTIFLLIRPSLAHNHIVGGSIWSIPLAADLYGNWAHNISFEVGDTLVFRFEMGLYDVVEVSQSEFEHCTAEKPFRAFLVGPAELHLDEGGMRYFICSVGNYCFLGMKLPVSVQSLQPPPPGGSSSPIPSPVP</sequence>
<protein>
    <submittedName>
        <fullName evidence="6">Umecyanin-like</fullName>
    </submittedName>
</protein>
<feature type="signal peptide" evidence="3">
    <location>
        <begin position="1"/>
        <end position="28"/>
    </location>
</feature>
<accession>A0A6P5EZS9</accession>